<keyword evidence="5" id="KW-1185">Reference proteome</keyword>
<accession>A0ABV5IGR6</accession>
<name>A0ABV5IGR6_9ACTN</name>
<protein>
    <submittedName>
        <fullName evidence="4">Glycosyltransferase</fullName>
        <ecNumber evidence="4">2.4.-.-</ecNumber>
    </submittedName>
</protein>
<dbReference type="EMBL" id="JBHMEI010000015">
    <property type="protein sequence ID" value="MFB9203736.1"/>
    <property type="molecule type" value="Genomic_DNA"/>
</dbReference>
<proteinExistence type="predicted"/>
<dbReference type="RefSeq" id="WP_189649207.1">
    <property type="nucleotide sequence ID" value="NZ_BMRC01000009.1"/>
</dbReference>
<dbReference type="InterPro" id="IPR050194">
    <property type="entry name" value="Glycosyltransferase_grp1"/>
</dbReference>
<dbReference type="InterPro" id="IPR028098">
    <property type="entry name" value="Glyco_trans_4-like_N"/>
</dbReference>
<dbReference type="Pfam" id="PF13692">
    <property type="entry name" value="Glyco_trans_1_4"/>
    <property type="match status" value="1"/>
</dbReference>
<sequence length="378" mass="39632">MLHVTQPTDGGVAACVESVCADQSRRGWAVAVAAPPGGRLGERLAALGLPHLPWPAVRAPRPADLAAVVALSRIVRRFRPDVVHLHSSKAGLAGRVALRGRVPTVFQPHGWSWLACRGPLAPATAAWERAAARWAHLVVCVGTGEARQAEDAGLRGPLTVVRNGVDLTRFPPAGQDRREAARRALGLAARGPLVVCVGRITRQKGQDLLVDSWRQVAARLPDARLALVGDGDDFDRVRSTAPPDVLMPGASADPRPWYAAADLVALPSRWEGLPLTALEAMATGRSVVAAAVPGLVEVVTPDTGALVGPEDPAALAAAVLDRLTVPSLRHAEERAARSRAAEFDLASTLDRLAAHTLRLARPPHPADATATEVTAGPG</sequence>
<evidence type="ECO:0000259" key="3">
    <source>
        <dbReference type="Pfam" id="PF13439"/>
    </source>
</evidence>
<dbReference type="GO" id="GO:0016757">
    <property type="term" value="F:glycosyltransferase activity"/>
    <property type="evidence" value="ECO:0007669"/>
    <property type="project" value="UniProtKB-KW"/>
</dbReference>
<evidence type="ECO:0000313" key="5">
    <source>
        <dbReference type="Proteomes" id="UP001589647"/>
    </source>
</evidence>
<keyword evidence="1 4" id="KW-0328">Glycosyltransferase</keyword>
<comment type="caution">
    <text evidence="4">The sequence shown here is derived from an EMBL/GenBank/DDBJ whole genome shotgun (WGS) entry which is preliminary data.</text>
</comment>
<evidence type="ECO:0000313" key="4">
    <source>
        <dbReference type="EMBL" id="MFB9203736.1"/>
    </source>
</evidence>
<evidence type="ECO:0000256" key="1">
    <source>
        <dbReference type="ARBA" id="ARBA00022676"/>
    </source>
</evidence>
<organism evidence="4 5">
    <name type="scientific">Nonomuraea spiralis</name>
    <dbReference type="NCBI Taxonomy" id="46182"/>
    <lineage>
        <taxon>Bacteria</taxon>
        <taxon>Bacillati</taxon>
        <taxon>Actinomycetota</taxon>
        <taxon>Actinomycetes</taxon>
        <taxon>Streptosporangiales</taxon>
        <taxon>Streptosporangiaceae</taxon>
        <taxon>Nonomuraea</taxon>
    </lineage>
</organism>
<reference evidence="4 5" key="1">
    <citation type="submission" date="2024-09" db="EMBL/GenBank/DDBJ databases">
        <authorList>
            <person name="Sun Q."/>
            <person name="Mori K."/>
        </authorList>
    </citation>
    <scope>NUCLEOTIDE SEQUENCE [LARGE SCALE GENOMIC DNA]</scope>
    <source>
        <strain evidence="4 5">CCM 3426</strain>
    </source>
</reference>
<dbReference type="EC" id="2.4.-.-" evidence="4"/>
<evidence type="ECO:0000256" key="2">
    <source>
        <dbReference type="ARBA" id="ARBA00022679"/>
    </source>
</evidence>
<dbReference type="SUPFAM" id="SSF53756">
    <property type="entry name" value="UDP-Glycosyltransferase/glycogen phosphorylase"/>
    <property type="match status" value="1"/>
</dbReference>
<dbReference type="Pfam" id="PF13439">
    <property type="entry name" value="Glyco_transf_4"/>
    <property type="match status" value="1"/>
</dbReference>
<gene>
    <name evidence="4" type="ORF">ACFFV7_21275</name>
</gene>
<feature type="domain" description="Glycosyltransferase subfamily 4-like N-terminal" evidence="3">
    <location>
        <begin position="10"/>
        <end position="169"/>
    </location>
</feature>
<dbReference type="Gene3D" id="3.40.50.2000">
    <property type="entry name" value="Glycogen Phosphorylase B"/>
    <property type="match status" value="2"/>
</dbReference>
<dbReference type="Proteomes" id="UP001589647">
    <property type="component" value="Unassembled WGS sequence"/>
</dbReference>
<dbReference type="PANTHER" id="PTHR45947:SF3">
    <property type="entry name" value="SULFOQUINOVOSYL TRANSFERASE SQD2"/>
    <property type="match status" value="1"/>
</dbReference>
<keyword evidence="2 4" id="KW-0808">Transferase</keyword>
<dbReference type="PANTHER" id="PTHR45947">
    <property type="entry name" value="SULFOQUINOVOSYL TRANSFERASE SQD2"/>
    <property type="match status" value="1"/>
</dbReference>